<feature type="domain" description="Fibronectin type-III" evidence="8">
    <location>
        <begin position="801"/>
        <end position="893"/>
    </location>
</feature>
<feature type="signal peptide" evidence="7">
    <location>
        <begin position="1"/>
        <end position="27"/>
    </location>
</feature>
<evidence type="ECO:0000256" key="4">
    <source>
        <dbReference type="ARBA" id="ARBA00022825"/>
    </source>
</evidence>
<feature type="active site" description="Charge relay system" evidence="5 6">
    <location>
        <position position="230"/>
    </location>
</feature>
<organism evidence="9 10">
    <name type="scientific">Zhenpiania hominis</name>
    <dbReference type="NCBI Taxonomy" id="2763644"/>
    <lineage>
        <taxon>Bacteria</taxon>
        <taxon>Bacillati</taxon>
        <taxon>Bacillota</taxon>
        <taxon>Clostridia</taxon>
        <taxon>Peptostreptococcales</taxon>
        <taxon>Anaerovoracaceae</taxon>
        <taxon>Zhenpiania</taxon>
    </lineage>
</organism>
<evidence type="ECO:0000256" key="3">
    <source>
        <dbReference type="ARBA" id="ARBA00022801"/>
    </source>
</evidence>
<dbReference type="AlphaFoldDB" id="A0A923NM22"/>
<keyword evidence="3 6" id="KW-0378">Hydrolase</keyword>
<dbReference type="SUPFAM" id="SSF49265">
    <property type="entry name" value="Fibronectin type III"/>
    <property type="match status" value="2"/>
</dbReference>
<dbReference type="PROSITE" id="PS00138">
    <property type="entry name" value="SUBTILASE_SER"/>
    <property type="match status" value="1"/>
</dbReference>
<reference evidence="9" key="1">
    <citation type="submission" date="2020-08" db="EMBL/GenBank/DDBJ databases">
        <title>Genome public.</title>
        <authorList>
            <person name="Liu C."/>
            <person name="Sun Q."/>
        </authorList>
    </citation>
    <scope>NUCLEOTIDE SEQUENCE</scope>
    <source>
        <strain evidence="9">BX12</strain>
    </source>
</reference>
<evidence type="ECO:0000313" key="9">
    <source>
        <dbReference type="EMBL" id="MBC6681024.1"/>
    </source>
</evidence>
<dbReference type="PROSITE" id="PS50853">
    <property type="entry name" value="FN3"/>
    <property type="match status" value="1"/>
</dbReference>
<evidence type="ECO:0000256" key="1">
    <source>
        <dbReference type="ARBA" id="ARBA00011073"/>
    </source>
</evidence>
<dbReference type="InterPro" id="IPR003961">
    <property type="entry name" value="FN3_dom"/>
</dbReference>
<dbReference type="PANTHER" id="PTHR43806:SF11">
    <property type="entry name" value="CEREVISIN-RELATED"/>
    <property type="match status" value="1"/>
</dbReference>
<gene>
    <name evidence="9" type="ORF">H9L42_14465</name>
</gene>
<accession>A0A923NM22</accession>
<dbReference type="SMART" id="SM00060">
    <property type="entry name" value="FN3"/>
    <property type="match status" value="3"/>
</dbReference>
<keyword evidence="10" id="KW-1185">Reference proteome</keyword>
<comment type="caution">
    <text evidence="9">The sequence shown here is derived from an EMBL/GenBank/DDBJ whole genome shotgun (WGS) entry which is preliminary data.</text>
</comment>
<dbReference type="InterPro" id="IPR054399">
    <property type="entry name" value="Fervidolysin-like_N_prodom"/>
</dbReference>
<dbReference type="PANTHER" id="PTHR43806">
    <property type="entry name" value="PEPTIDASE S8"/>
    <property type="match status" value="1"/>
</dbReference>
<dbReference type="Proteomes" id="UP000602647">
    <property type="component" value="Unassembled WGS sequence"/>
</dbReference>
<dbReference type="SUPFAM" id="SSF52743">
    <property type="entry name" value="Subtilisin-like"/>
    <property type="match status" value="1"/>
</dbReference>
<dbReference type="InterPro" id="IPR036116">
    <property type="entry name" value="FN3_sf"/>
</dbReference>
<dbReference type="InterPro" id="IPR015500">
    <property type="entry name" value="Peptidase_S8_subtilisin-rel"/>
</dbReference>
<sequence>MKKILSYLLIFTLTFTMLFSGVSFSFAAETQQQESDPAAGEVYVEDEVLVVFEDEVSEKKAEAIVEDADVQTENVEEIVAPEASSAPEETPYLVTLDDKETSVEDAVEELEKDRDVAYVQPNYLYTTEEEEISTAKANKAKLASDTFRSKQWNLDYINAEEAWEYIDQRKDAGEEHMSEKAIKIATLDSGISRNHEDLNANIDWAHCITVAGKSSPDYPPYNNSNLKDGHGTGVAGVIAATSNNGKGIAGAAAGTTNDLIQLMGINVFQNYKGGQSAATTDDIIKGIEYACEKEAKVINMALGHSYGENDGNGNPHNDKLLQAKIKEAVSTYDVTFVATAGNTKDQSGWYPSDFDYVISVINTVEYEDAWSKECKASGSSYGSKKDISAPGSNIWRTVLSSEDDDSEPKDDFYDPGYGTSLAAPHVAAVAAMVLYVNPTLTTQQVYDILCGTTTDLYTDGFDIYTGYGNVDAYAAVKAAGEYTDTGDKAAIPDPDRNRHSELLAEPAELDTPTGLKAVNSGMEDITLTWNKVPDATQYWVLRSESGKSGTYEKIASVPQRSSSPLKYVDSSADYPKTYYYIIRPLSTSQETHKKIHGEDSKPASAKSAIADKLTTPTVSAKGTNYKSVKISWNKISGASNYRVWRATSQSGDYKLLKQVEGKNTKSYTDSTCTLGKQYWYKVYARGTASNGKFIRSTGSKPVSSKAVLPAPSVSITSVDYRTNKVSWKKVSGASGYRIYRGNSRNGKYSKVKTITNSKTTSWQNTGLKAGKAYYYKVRAYRTVSGKRYYGTVSASNKHIAKPKKPTFSIKKKGRQVTLTLKKNSKLTGYVIYRKNGNGKWKKVKTVTVNGRRGATYARNLSRGKTYSFKVRAYKRVSEKRVYSLYSSIKKRKI</sequence>
<dbReference type="InterPro" id="IPR000209">
    <property type="entry name" value="Peptidase_S8/S53_dom"/>
</dbReference>
<dbReference type="InterPro" id="IPR022398">
    <property type="entry name" value="Peptidase_S8_His-AS"/>
</dbReference>
<evidence type="ECO:0000313" key="10">
    <source>
        <dbReference type="Proteomes" id="UP000602647"/>
    </source>
</evidence>
<evidence type="ECO:0000259" key="8">
    <source>
        <dbReference type="PROSITE" id="PS50853"/>
    </source>
</evidence>
<dbReference type="GO" id="GO:0004252">
    <property type="term" value="F:serine-type endopeptidase activity"/>
    <property type="evidence" value="ECO:0007669"/>
    <property type="project" value="UniProtKB-UniRule"/>
</dbReference>
<feature type="chain" id="PRO_5037479900" evidence="7">
    <location>
        <begin position="28"/>
        <end position="893"/>
    </location>
</feature>
<dbReference type="Pfam" id="PF22148">
    <property type="entry name" value="Fervidolysin_NPro-like"/>
    <property type="match status" value="1"/>
</dbReference>
<evidence type="ECO:0000256" key="5">
    <source>
        <dbReference type="PIRSR" id="PIRSR615500-1"/>
    </source>
</evidence>
<keyword evidence="7" id="KW-0732">Signal</keyword>
<dbReference type="EMBL" id="JACRYT010000024">
    <property type="protein sequence ID" value="MBC6681024.1"/>
    <property type="molecule type" value="Genomic_DNA"/>
</dbReference>
<dbReference type="PROSITE" id="PS51892">
    <property type="entry name" value="SUBTILASE"/>
    <property type="match status" value="1"/>
</dbReference>
<dbReference type="Pfam" id="PF00082">
    <property type="entry name" value="Peptidase_S8"/>
    <property type="match status" value="1"/>
</dbReference>
<feature type="active site" description="Charge relay system" evidence="5 6">
    <location>
        <position position="420"/>
    </location>
</feature>
<keyword evidence="4 6" id="KW-0720">Serine protease</keyword>
<evidence type="ECO:0000256" key="7">
    <source>
        <dbReference type="SAM" id="SignalP"/>
    </source>
</evidence>
<keyword evidence="2 6" id="KW-0645">Protease</keyword>
<dbReference type="InterPro" id="IPR023828">
    <property type="entry name" value="Peptidase_S8_Ser-AS"/>
</dbReference>
<evidence type="ECO:0000256" key="2">
    <source>
        <dbReference type="ARBA" id="ARBA00022670"/>
    </source>
</evidence>
<comment type="similarity">
    <text evidence="1 6">Belongs to the peptidase S8 family.</text>
</comment>
<dbReference type="RefSeq" id="WP_187304122.1">
    <property type="nucleotide sequence ID" value="NZ_JACRYT010000024.1"/>
</dbReference>
<dbReference type="PROSITE" id="PS00137">
    <property type="entry name" value="SUBTILASE_HIS"/>
    <property type="match status" value="1"/>
</dbReference>
<evidence type="ECO:0000256" key="6">
    <source>
        <dbReference type="PROSITE-ProRule" id="PRU01240"/>
    </source>
</evidence>
<feature type="active site" description="Charge relay system" evidence="5 6">
    <location>
        <position position="188"/>
    </location>
</feature>
<protein>
    <submittedName>
        <fullName evidence="9">S8 family serine peptidase</fullName>
    </submittedName>
</protein>
<dbReference type="CDD" id="cd00063">
    <property type="entry name" value="FN3"/>
    <property type="match status" value="2"/>
</dbReference>
<dbReference type="Gene3D" id="3.40.50.200">
    <property type="entry name" value="Peptidase S8/S53 domain"/>
    <property type="match status" value="1"/>
</dbReference>
<dbReference type="InterPro" id="IPR036852">
    <property type="entry name" value="Peptidase_S8/S53_dom_sf"/>
</dbReference>
<proteinExistence type="inferred from homology"/>
<name>A0A923NM22_9FIRM</name>
<dbReference type="PRINTS" id="PR00723">
    <property type="entry name" value="SUBTILISIN"/>
</dbReference>
<dbReference type="Gene3D" id="2.60.40.10">
    <property type="entry name" value="Immunoglobulins"/>
    <property type="match status" value="4"/>
</dbReference>
<dbReference type="InterPro" id="IPR050131">
    <property type="entry name" value="Peptidase_S8_subtilisin-like"/>
</dbReference>
<dbReference type="GO" id="GO:0006508">
    <property type="term" value="P:proteolysis"/>
    <property type="evidence" value="ECO:0007669"/>
    <property type="project" value="UniProtKB-KW"/>
</dbReference>
<dbReference type="InterPro" id="IPR013783">
    <property type="entry name" value="Ig-like_fold"/>
</dbReference>